<feature type="domain" description="PRD" evidence="7">
    <location>
        <begin position="204"/>
        <end position="311"/>
    </location>
</feature>
<dbReference type="GO" id="GO:0009401">
    <property type="term" value="P:phosphoenolpyruvate-dependent sugar phosphotransferase system"/>
    <property type="evidence" value="ECO:0007669"/>
    <property type="project" value="InterPro"/>
</dbReference>
<feature type="domain" description="PRD" evidence="7">
    <location>
        <begin position="96"/>
        <end position="201"/>
    </location>
</feature>
<evidence type="ECO:0000256" key="2">
    <source>
        <dbReference type="ARBA" id="ARBA00022737"/>
    </source>
</evidence>
<organism evidence="8 9">
    <name type="scientific">Lactobacillus pasteurii DSM 23907 = CRBIP 24.76</name>
    <dbReference type="NCBI Taxonomy" id="1423790"/>
    <lineage>
        <taxon>Bacteria</taxon>
        <taxon>Bacillati</taxon>
        <taxon>Bacillota</taxon>
        <taxon>Bacilli</taxon>
        <taxon>Lactobacillales</taxon>
        <taxon>Lactobacillaceae</taxon>
        <taxon>Lactobacillus</taxon>
    </lineage>
</organism>
<dbReference type="InterPro" id="IPR036634">
    <property type="entry name" value="PRD_sf"/>
</dbReference>
<dbReference type="InterPro" id="IPR050661">
    <property type="entry name" value="BglG_antiterminators"/>
</dbReference>
<dbReference type="PATRIC" id="fig|1423790.3.peg.1630"/>
<feature type="domain" description="PTS EIIB type-2" evidence="6">
    <location>
        <begin position="312"/>
        <end position="401"/>
    </location>
</feature>
<dbReference type="PANTHER" id="PTHR30185:SF18">
    <property type="entry name" value="TRANSCRIPTIONAL REGULATOR MTLR"/>
    <property type="match status" value="1"/>
</dbReference>
<dbReference type="Gene3D" id="3.40.50.2300">
    <property type="match status" value="1"/>
</dbReference>
<dbReference type="GO" id="GO:0008982">
    <property type="term" value="F:protein-N(PI)-phosphohistidine-sugar phosphotransferase activity"/>
    <property type="evidence" value="ECO:0007669"/>
    <property type="project" value="InterPro"/>
</dbReference>
<name>I7LAI0_9LACO</name>
<keyword evidence="9" id="KW-1185">Reference proteome</keyword>
<dbReference type="OrthoDB" id="9776005at2"/>
<dbReference type="EC" id="2.7.1.69" evidence="8"/>
<dbReference type="SUPFAM" id="SSF52794">
    <property type="entry name" value="PTS system IIB component-like"/>
    <property type="match status" value="1"/>
</dbReference>
<dbReference type="GO" id="GO:0006355">
    <property type="term" value="P:regulation of DNA-templated transcription"/>
    <property type="evidence" value="ECO:0007669"/>
    <property type="project" value="InterPro"/>
</dbReference>
<keyword evidence="3" id="KW-0805">Transcription regulation</keyword>
<proteinExistence type="predicted"/>
<evidence type="ECO:0000256" key="4">
    <source>
        <dbReference type="ARBA" id="ARBA00023159"/>
    </source>
</evidence>
<dbReference type="InterPro" id="IPR036095">
    <property type="entry name" value="PTS_EIIB-like_sf"/>
</dbReference>
<dbReference type="Pfam" id="PF00874">
    <property type="entry name" value="PRD"/>
    <property type="match status" value="2"/>
</dbReference>
<dbReference type="PROSITE" id="PS51099">
    <property type="entry name" value="PTS_EIIB_TYPE_2"/>
    <property type="match status" value="1"/>
</dbReference>
<dbReference type="InterPro" id="IPR036388">
    <property type="entry name" value="WH-like_DNA-bd_sf"/>
</dbReference>
<dbReference type="PANTHER" id="PTHR30185">
    <property type="entry name" value="CRYPTIC BETA-GLUCOSIDE BGL OPERON ANTITERMINATOR"/>
    <property type="match status" value="1"/>
</dbReference>
<dbReference type="RefSeq" id="WP_009559270.1">
    <property type="nucleotide sequence ID" value="NZ_AYZN01000006.1"/>
</dbReference>
<dbReference type="AlphaFoldDB" id="I7LAI0"/>
<dbReference type="EMBL" id="CAKD01000010">
    <property type="protein sequence ID" value="CCI84716.1"/>
    <property type="molecule type" value="Genomic_DNA"/>
</dbReference>
<evidence type="ECO:0000256" key="3">
    <source>
        <dbReference type="ARBA" id="ARBA00023015"/>
    </source>
</evidence>
<evidence type="ECO:0000259" key="7">
    <source>
        <dbReference type="PROSITE" id="PS51372"/>
    </source>
</evidence>
<protein>
    <submittedName>
        <fullName evidence="8">Transcriptional regulator ManR</fullName>
        <ecNumber evidence="8">2.7.1.69</ecNumber>
    </submittedName>
</protein>
<comment type="caution">
    <text evidence="8">The sequence shown here is derived from an EMBL/GenBank/DDBJ whole genome shotgun (WGS) entry which is preliminary data.</text>
</comment>
<evidence type="ECO:0000259" key="6">
    <source>
        <dbReference type="PROSITE" id="PS51099"/>
    </source>
</evidence>
<keyword evidence="2" id="KW-0677">Repeat</keyword>
<dbReference type="eggNOG" id="COG3711">
    <property type="taxonomic scope" value="Bacteria"/>
</dbReference>
<dbReference type="Gene3D" id="1.10.10.10">
    <property type="entry name" value="Winged helix-like DNA-binding domain superfamily/Winged helix DNA-binding domain"/>
    <property type="match status" value="1"/>
</dbReference>
<reference evidence="8 9" key="1">
    <citation type="submission" date="2012-06" db="EMBL/GenBank/DDBJ databases">
        <title>Draft Genome Sequence of Lactobacillus pasteurii CRBIP 24.76T.</title>
        <authorList>
            <person name="Cousin S."/>
            <person name="Bouchier C."/>
            <person name="Loux V."/>
            <person name="Ma L."/>
            <person name="Creno S."/>
            <person name="Bizet C."/>
            <person name="Clermont D."/>
        </authorList>
    </citation>
    <scope>NUCLEOTIDE SEQUENCE [LARGE SCALE GENOMIC DNA]</scope>
    <source>
        <strain evidence="9">CRBIP 24.76T</strain>
    </source>
</reference>
<dbReference type="Proteomes" id="UP000009311">
    <property type="component" value="Unassembled WGS sequence"/>
</dbReference>
<dbReference type="CDD" id="cd05568">
    <property type="entry name" value="PTS_IIB_bgl_like"/>
    <property type="match status" value="1"/>
</dbReference>
<dbReference type="InterPro" id="IPR013011">
    <property type="entry name" value="PTS_EIIB_2"/>
</dbReference>
<evidence type="ECO:0000313" key="9">
    <source>
        <dbReference type="Proteomes" id="UP000009311"/>
    </source>
</evidence>
<evidence type="ECO:0000256" key="5">
    <source>
        <dbReference type="ARBA" id="ARBA00023163"/>
    </source>
</evidence>
<keyword evidence="4" id="KW-0010">Activator</keyword>
<dbReference type="PROSITE" id="PS51372">
    <property type="entry name" value="PRD_2"/>
    <property type="match status" value="2"/>
</dbReference>
<evidence type="ECO:0000313" key="8">
    <source>
        <dbReference type="EMBL" id="CCI84716.1"/>
    </source>
</evidence>
<sequence length="464" mass="53683">MTQLDKLNSKNRKYYILNDLLNGEHLSYQALSDEYLVSRSSIANDIAWIREFISQDNLQISFDNDGSYIDSEEVAKQSVIKRVILENKDCGIDKLFLHPSLEEDVMKIIHNVLDKKSYRISDLYFENITLILAIYISRSKKGFKVNDFHNPKIPRIELANYPICNSLLRELEASEIYTFSEEEIRYLTYILLANGFDLVLKENRIESNLKEKVEKLIYDIGDEYGVDIGNDSKLLNDLLIHISQLIKRSRTNTTIVNPILKEIKINYGKLFGIVWYCIKNSSLSNEIFISDDEVGFITIHFQAAIERMQDQKQIYFVCPHGIGTSSLALTRLQNFLPSSCSVSVLSLNELKGKNLDKVQMIVSTTKLSKLSVPVVNVSPIIRDEDITRVMATLMKVSKNRYIKEKTCLRDMDPNIDFSILYLEDKEELDQDSILNKILDQVDFSSEMRRKEYLNSINEREKMQS</sequence>
<dbReference type="STRING" id="1423790.BN53_01130"/>
<dbReference type="Gene3D" id="1.10.1790.10">
    <property type="entry name" value="PRD domain"/>
    <property type="match status" value="1"/>
</dbReference>
<evidence type="ECO:0000256" key="1">
    <source>
        <dbReference type="ARBA" id="ARBA00022679"/>
    </source>
</evidence>
<dbReference type="Pfam" id="PF05043">
    <property type="entry name" value="Mga"/>
    <property type="match status" value="1"/>
</dbReference>
<keyword evidence="5" id="KW-0804">Transcription</keyword>
<keyword evidence="1 8" id="KW-0808">Transferase</keyword>
<accession>I7LAI0</accession>
<dbReference type="InterPro" id="IPR007737">
    <property type="entry name" value="Mga_HTH"/>
</dbReference>
<dbReference type="InterPro" id="IPR011608">
    <property type="entry name" value="PRD"/>
</dbReference>
<dbReference type="SUPFAM" id="SSF63520">
    <property type="entry name" value="PTS-regulatory domain, PRD"/>
    <property type="match status" value="2"/>
</dbReference>
<gene>
    <name evidence="8" type="ORF">BN53_01130</name>
</gene>